<proteinExistence type="predicted"/>
<comment type="caution">
    <text evidence="1">The sequence shown here is derived from an EMBL/GenBank/DDBJ whole genome shotgun (WGS) entry which is preliminary data.</text>
</comment>
<dbReference type="AlphaFoldDB" id="A0A0F9MW36"/>
<protein>
    <submittedName>
        <fullName evidence="1">Uncharacterized protein</fullName>
    </submittedName>
</protein>
<dbReference type="EMBL" id="LAZR01004288">
    <property type="protein sequence ID" value="KKN09969.1"/>
    <property type="molecule type" value="Genomic_DNA"/>
</dbReference>
<evidence type="ECO:0000313" key="1">
    <source>
        <dbReference type="EMBL" id="KKN09969.1"/>
    </source>
</evidence>
<sequence>MIFQGIFNIFNSYLRGIDLFYNSVDNYFLEKIRNHYGLDEETDLDKALSKIVHFLTNEFVKLGLSRAKVKNRFSDKFLSLKADNINVITSIDSLYEKKIGPLIYEIIMENIVFYLVDKRGEQRILSFRKHNLFSVEFMLELRNLKTLFENSPEKLENLRKYIRIRDKTIMKFCSNKNQIQSFEDLDSAHEKLQLLYLTYRIIDFFNIQNLFDFSHMKSFLKNHFDDCLINLPFISLKNPDLCYCALYLAKHLNVDINEEKVKEFLEDLFEEYLDGFTIPIIEANGQLYFYFKSTSLVKLHLKNEQIKELIRMEPEFFTPQYLENLETSQLAVIIKILAFLEYFDKIDKNKINTIYEEIDKRITPMGIKQSRDGFFTSEATYYAMFSNYISHHLDIFKNQHLLENVVSRIYRNLELLEFSSDMNLDLLTELVYSFESLKLFNCINSDEMILTLAKHLFPEEVVNKLKNILN</sequence>
<reference evidence="1" key="1">
    <citation type="journal article" date="2015" name="Nature">
        <title>Complex archaea that bridge the gap between prokaryotes and eukaryotes.</title>
        <authorList>
            <person name="Spang A."/>
            <person name="Saw J.H."/>
            <person name="Jorgensen S.L."/>
            <person name="Zaremba-Niedzwiedzka K."/>
            <person name="Martijn J."/>
            <person name="Lind A.E."/>
            <person name="van Eijk R."/>
            <person name="Schleper C."/>
            <person name="Guy L."/>
            <person name="Ettema T.J."/>
        </authorList>
    </citation>
    <scope>NUCLEOTIDE SEQUENCE</scope>
</reference>
<accession>A0A0F9MW36</accession>
<name>A0A0F9MW36_9ZZZZ</name>
<gene>
    <name evidence="1" type="ORF">LCGC14_1041340</name>
</gene>
<organism evidence="1">
    <name type="scientific">marine sediment metagenome</name>
    <dbReference type="NCBI Taxonomy" id="412755"/>
    <lineage>
        <taxon>unclassified sequences</taxon>
        <taxon>metagenomes</taxon>
        <taxon>ecological metagenomes</taxon>
    </lineage>
</organism>